<dbReference type="EMBL" id="ANFO01000948">
    <property type="protein sequence ID" value="KGQ05389.1"/>
    <property type="molecule type" value="Genomic_DNA"/>
</dbReference>
<evidence type="ECO:0000313" key="2">
    <source>
        <dbReference type="EMBL" id="KGQ05389.1"/>
    </source>
</evidence>
<dbReference type="HOGENOM" id="CLU_2399358_0_0_1"/>
<feature type="region of interest" description="Disordered" evidence="1">
    <location>
        <begin position="1"/>
        <end position="35"/>
    </location>
</feature>
<protein>
    <submittedName>
        <fullName evidence="2">Uncharacterized protein</fullName>
    </submittedName>
</protein>
<dbReference type="AlphaFoldDB" id="A0A0A2VXB1"/>
<evidence type="ECO:0000256" key="1">
    <source>
        <dbReference type="SAM" id="MobiDB-lite"/>
    </source>
</evidence>
<sequence>MKKTTDVELDVLDNAPASSALTLPPPSRTPSTSTYTTGRLKFEEEKQEGFVLRPGNGGGGGNDGGSGSGSGDGDEARAIASGSRCSCMAFSAL</sequence>
<dbReference type="Proteomes" id="UP000030106">
    <property type="component" value="Unassembled WGS sequence"/>
</dbReference>
<comment type="caution">
    <text evidence="2">The sequence shown here is derived from an EMBL/GenBank/DDBJ whole genome shotgun (WGS) entry which is preliminary data.</text>
</comment>
<feature type="region of interest" description="Disordered" evidence="1">
    <location>
        <begin position="50"/>
        <end position="77"/>
    </location>
</feature>
<feature type="compositionally biased region" description="Gly residues" evidence="1">
    <location>
        <begin position="55"/>
        <end position="71"/>
    </location>
</feature>
<evidence type="ECO:0000313" key="3">
    <source>
        <dbReference type="Proteomes" id="UP000030106"/>
    </source>
</evidence>
<reference evidence="2 3" key="1">
    <citation type="submission" date="2012-10" db="EMBL/GenBank/DDBJ databases">
        <title>Genome sequencing and analysis of entomopathogenic fungi Beauveria bassiana D1-5.</title>
        <authorList>
            <person name="Li Q."/>
            <person name="Wang L."/>
            <person name="Zhang Z."/>
            <person name="Wang Q."/>
            <person name="Ren J."/>
            <person name="Wang M."/>
            <person name="Xu W."/>
            <person name="Wang J."/>
            <person name="Lu Y."/>
            <person name="Du Q."/>
            <person name="Sun Z."/>
        </authorList>
    </citation>
    <scope>NUCLEOTIDE SEQUENCE [LARGE SCALE GENOMIC DNA]</scope>
    <source>
        <strain evidence="2 3">D1-5</strain>
    </source>
</reference>
<gene>
    <name evidence="2" type="ORF">BBAD15_g9356</name>
</gene>
<name>A0A0A2VXB1_BEABA</name>
<accession>A0A0A2VXB1</accession>
<organism evidence="2 3">
    <name type="scientific">Beauveria bassiana D1-5</name>
    <dbReference type="NCBI Taxonomy" id="1245745"/>
    <lineage>
        <taxon>Eukaryota</taxon>
        <taxon>Fungi</taxon>
        <taxon>Dikarya</taxon>
        <taxon>Ascomycota</taxon>
        <taxon>Pezizomycotina</taxon>
        <taxon>Sordariomycetes</taxon>
        <taxon>Hypocreomycetidae</taxon>
        <taxon>Hypocreales</taxon>
        <taxon>Cordycipitaceae</taxon>
        <taxon>Beauveria</taxon>
    </lineage>
</organism>
<proteinExistence type="predicted"/>